<dbReference type="GO" id="GO:0005886">
    <property type="term" value="C:plasma membrane"/>
    <property type="evidence" value="ECO:0007669"/>
    <property type="project" value="UniProtKB-SubCell"/>
</dbReference>
<feature type="transmembrane region" description="Helical" evidence="1">
    <location>
        <begin position="131"/>
        <end position="155"/>
    </location>
</feature>
<feature type="transmembrane region" description="Helical" evidence="1">
    <location>
        <begin position="12"/>
        <end position="33"/>
    </location>
</feature>
<keyword evidence="3" id="KW-1185">Reference proteome</keyword>
<dbReference type="EMBL" id="AAOA02000005">
    <property type="protein sequence ID" value="EAQ96223.1"/>
    <property type="molecule type" value="Genomic_DNA"/>
</dbReference>
<evidence type="ECO:0000313" key="2">
    <source>
        <dbReference type="EMBL" id="EAQ96223.1"/>
    </source>
</evidence>
<keyword evidence="1" id="KW-0813">Transport</keyword>
<dbReference type="OrthoDB" id="9805479at2"/>
<keyword evidence="1" id="KW-1133">Transmembrane helix</keyword>
<reference evidence="2 3" key="1">
    <citation type="journal article" date="2007" name="Proc. Natl. Acad. Sci. U.S.A.">
        <title>Characterization of a marine gammaproteobacterium capable of aerobic anoxygenic photosynthesis.</title>
        <authorList>
            <person name="Fuchs B.M."/>
            <person name="Spring S."/>
            <person name="Teeling H."/>
            <person name="Quast C."/>
            <person name="Wulf J."/>
            <person name="Schattenhofer M."/>
            <person name="Yan S."/>
            <person name="Ferriera S."/>
            <person name="Johnson J."/>
            <person name="Glockner F.O."/>
            <person name="Amann R."/>
        </authorList>
    </citation>
    <scope>NUCLEOTIDE SEQUENCE [LARGE SCALE GENOMIC DNA]</scope>
    <source>
        <strain evidence="2">KT71</strain>
    </source>
</reference>
<protein>
    <recommendedName>
        <fullName evidence="1">Probable queuosine precursor transporter</fullName>
        <shortName evidence="1">Q precursor transporter</shortName>
    </recommendedName>
</protein>
<dbReference type="NCBIfam" id="TIGR00697">
    <property type="entry name" value="queuosine precursor transporter"/>
    <property type="match status" value="1"/>
</dbReference>
<dbReference type="Proteomes" id="UP000019205">
    <property type="component" value="Chromosome"/>
</dbReference>
<keyword evidence="1" id="KW-0812">Transmembrane</keyword>
<dbReference type="Pfam" id="PF02592">
    <property type="entry name" value="Vut_1"/>
    <property type="match status" value="1"/>
</dbReference>
<dbReference type="AlphaFoldDB" id="A4ACK9"/>
<accession>A4ACK9</accession>
<dbReference type="STRING" id="314285.KT71_19198"/>
<sequence length="264" mass="28783">MSPPQLQERRERVFLVLAGTFLCAMTLLNVIGITRFVQLGPMALAVGVLPYPLTFLCTDLICELYGKARANFLVSVGLGLNFLILFVLFLGNSIPSVPADAMPPWQIIHLAAPVALPNGDVVESSIGLYQLIYATTSGAVFASMLAYIAAQYCDVQLFHFWKRVTKGKHLWIRNNFSTLMSQMVDSVMVVTVTFGAAFLRGDVTTKALAILVGSNYLFKACVALLDTGPFYVAVHYLRRYLHLEEGSYAAAEHAQAAPAGTSPN</sequence>
<feature type="transmembrane region" description="Helical" evidence="1">
    <location>
        <begin position="70"/>
        <end position="90"/>
    </location>
</feature>
<dbReference type="GO" id="GO:0022857">
    <property type="term" value="F:transmembrane transporter activity"/>
    <property type="evidence" value="ECO:0007669"/>
    <property type="project" value="UniProtKB-UniRule"/>
</dbReference>
<dbReference type="PANTHER" id="PTHR34300:SF2">
    <property type="entry name" value="QUEUOSINE PRECURSOR TRANSPORTER-RELATED"/>
    <property type="match status" value="1"/>
</dbReference>
<keyword evidence="1" id="KW-0472">Membrane</keyword>
<gene>
    <name evidence="2" type="ORF">KT71_19198</name>
</gene>
<evidence type="ECO:0000256" key="1">
    <source>
        <dbReference type="HAMAP-Rule" id="MF_02088"/>
    </source>
</evidence>
<dbReference type="InterPro" id="IPR003744">
    <property type="entry name" value="YhhQ"/>
</dbReference>
<comment type="similarity">
    <text evidence="1">Belongs to the vitamin uptake transporter (VUT/ECF) (TC 2.A.88) family. Q precursor transporter subfamily.</text>
</comment>
<reference evidence="2 3" key="2">
    <citation type="journal article" date="2009" name="PLoS ONE">
        <title>The photosynthetic apparatus and its regulation in the aerobic gammaproteobacterium Congregibacter litoralis gen. nov., sp. nov.</title>
        <authorList>
            <person name="Spring S."/>
            <person name="Lunsdorf H."/>
            <person name="Fuchs B.M."/>
            <person name="Tindall B.J."/>
        </authorList>
    </citation>
    <scope>NUCLEOTIDE SEQUENCE [LARGE SCALE GENOMIC DNA]</scope>
    <source>
        <strain evidence="2">KT71</strain>
    </source>
</reference>
<proteinExistence type="inferred from homology"/>
<feature type="transmembrane region" description="Helical" evidence="1">
    <location>
        <begin position="39"/>
        <end position="58"/>
    </location>
</feature>
<organism evidence="2 3">
    <name type="scientific">Congregibacter litoralis KT71</name>
    <dbReference type="NCBI Taxonomy" id="314285"/>
    <lineage>
        <taxon>Bacteria</taxon>
        <taxon>Pseudomonadati</taxon>
        <taxon>Pseudomonadota</taxon>
        <taxon>Gammaproteobacteria</taxon>
        <taxon>Cellvibrionales</taxon>
        <taxon>Halieaceae</taxon>
        <taxon>Congregibacter</taxon>
    </lineage>
</organism>
<dbReference type="eggNOG" id="COG1738">
    <property type="taxonomic scope" value="Bacteria"/>
</dbReference>
<keyword evidence="1" id="KW-0997">Cell inner membrane</keyword>
<keyword evidence="1" id="KW-1003">Cell membrane</keyword>
<dbReference type="HOGENOM" id="CLU_075503_0_0_6"/>
<name>A4ACK9_9GAMM</name>
<comment type="caution">
    <text evidence="2">The sequence shown here is derived from an EMBL/GenBank/DDBJ whole genome shotgun (WGS) entry which is preliminary data.</text>
</comment>
<comment type="function">
    <text evidence="1">Involved in the import of queuosine (Q) precursors, required for Q precursor salvage.</text>
</comment>
<dbReference type="HAMAP" id="MF_02088">
    <property type="entry name" value="Q_prec_transport"/>
    <property type="match status" value="1"/>
</dbReference>
<comment type="subcellular location">
    <subcellularLocation>
        <location evidence="1">Cell inner membrane</location>
        <topology evidence="1">Multi-pass membrane protein</topology>
    </subcellularLocation>
</comment>
<dbReference type="RefSeq" id="WP_008296278.1">
    <property type="nucleotide sequence ID" value="NZ_CM002299.1"/>
</dbReference>
<dbReference type="PANTHER" id="PTHR34300">
    <property type="entry name" value="QUEUOSINE PRECURSOR TRANSPORTER-RELATED"/>
    <property type="match status" value="1"/>
</dbReference>
<evidence type="ECO:0000313" key="3">
    <source>
        <dbReference type="Proteomes" id="UP000019205"/>
    </source>
</evidence>